<gene>
    <name evidence="1" type="ORF">HannXRQ_Chr01g0004431</name>
</gene>
<evidence type="ECO:0000313" key="1">
    <source>
        <dbReference type="EMBL" id="OTG36148.1"/>
    </source>
</evidence>
<evidence type="ECO:0000313" key="2">
    <source>
        <dbReference type="Proteomes" id="UP000215914"/>
    </source>
</evidence>
<dbReference type="Proteomes" id="UP000215914">
    <property type="component" value="Chromosome 1"/>
</dbReference>
<dbReference type="AlphaFoldDB" id="A0A251VKN1"/>
<proteinExistence type="predicted"/>
<organism evidence="1 2">
    <name type="scientific">Helianthus annuus</name>
    <name type="common">Common sunflower</name>
    <dbReference type="NCBI Taxonomy" id="4232"/>
    <lineage>
        <taxon>Eukaryota</taxon>
        <taxon>Viridiplantae</taxon>
        <taxon>Streptophyta</taxon>
        <taxon>Embryophyta</taxon>
        <taxon>Tracheophyta</taxon>
        <taxon>Spermatophyta</taxon>
        <taxon>Magnoliopsida</taxon>
        <taxon>eudicotyledons</taxon>
        <taxon>Gunneridae</taxon>
        <taxon>Pentapetalae</taxon>
        <taxon>asterids</taxon>
        <taxon>campanulids</taxon>
        <taxon>Asterales</taxon>
        <taxon>Asteraceae</taxon>
        <taxon>Asteroideae</taxon>
        <taxon>Heliantheae alliance</taxon>
        <taxon>Heliantheae</taxon>
        <taxon>Helianthus</taxon>
    </lineage>
</organism>
<sequence>MSRSLEATTCLEASYLSFLVQFPALEHFEHTFDYEHASHRVDLGLSDFKTYKTIVVQ</sequence>
<protein>
    <submittedName>
        <fullName evidence="1">Uncharacterized protein</fullName>
    </submittedName>
</protein>
<dbReference type="InParanoid" id="A0A251VKN1"/>
<dbReference type="EMBL" id="CM007890">
    <property type="protein sequence ID" value="OTG36148.1"/>
    <property type="molecule type" value="Genomic_DNA"/>
</dbReference>
<name>A0A251VKN1_HELAN</name>
<reference evidence="2" key="1">
    <citation type="journal article" date="2017" name="Nature">
        <title>The sunflower genome provides insights into oil metabolism, flowering and Asterid evolution.</title>
        <authorList>
            <person name="Badouin H."/>
            <person name="Gouzy J."/>
            <person name="Grassa C.J."/>
            <person name="Murat F."/>
            <person name="Staton S.E."/>
            <person name="Cottret L."/>
            <person name="Lelandais-Briere C."/>
            <person name="Owens G.L."/>
            <person name="Carrere S."/>
            <person name="Mayjonade B."/>
            <person name="Legrand L."/>
            <person name="Gill N."/>
            <person name="Kane N.C."/>
            <person name="Bowers J.E."/>
            <person name="Hubner S."/>
            <person name="Bellec A."/>
            <person name="Berard A."/>
            <person name="Berges H."/>
            <person name="Blanchet N."/>
            <person name="Boniface M.C."/>
            <person name="Brunel D."/>
            <person name="Catrice O."/>
            <person name="Chaidir N."/>
            <person name="Claudel C."/>
            <person name="Donnadieu C."/>
            <person name="Faraut T."/>
            <person name="Fievet G."/>
            <person name="Helmstetter N."/>
            <person name="King M."/>
            <person name="Knapp S.J."/>
            <person name="Lai Z."/>
            <person name="Le Paslier M.C."/>
            <person name="Lippi Y."/>
            <person name="Lorenzon L."/>
            <person name="Mandel J.R."/>
            <person name="Marage G."/>
            <person name="Marchand G."/>
            <person name="Marquand E."/>
            <person name="Bret-Mestries E."/>
            <person name="Morien E."/>
            <person name="Nambeesan S."/>
            <person name="Nguyen T."/>
            <person name="Pegot-Espagnet P."/>
            <person name="Pouilly N."/>
            <person name="Raftis F."/>
            <person name="Sallet E."/>
            <person name="Schiex T."/>
            <person name="Thomas J."/>
            <person name="Vandecasteele C."/>
            <person name="Vares D."/>
            <person name="Vear F."/>
            <person name="Vautrin S."/>
            <person name="Crespi M."/>
            <person name="Mangin B."/>
            <person name="Burke J.M."/>
            <person name="Salse J."/>
            <person name="Munos S."/>
            <person name="Vincourt P."/>
            <person name="Rieseberg L.H."/>
            <person name="Langlade N.B."/>
        </authorList>
    </citation>
    <scope>NUCLEOTIDE SEQUENCE [LARGE SCALE GENOMIC DNA]</scope>
    <source>
        <strain evidence="2">cv. SF193</strain>
    </source>
</reference>
<keyword evidence="2" id="KW-1185">Reference proteome</keyword>
<accession>A0A251VKN1</accession>